<evidence type="ECO:0000313" key="7">
    <source>
        <dbReference type="Proteomes" id="UP001221558"/>
    </source>
</evidence>
<dbReference type="SUPFAM" id="SSF52151">
    <property type="entry name" value="FabD/lysophospholipase-like"/>
    <property type="match status" value="1"/>
</dbReference>
<evidence type="ECO:0000256" key="2">
    <source>
        <dbReference type="ARBA" id="ARBA00022963"/>
    </source>
</evidence>
<comment type="caution">
    <text evidence="4">Lacks conserved residue(s) required for the propagation of feature annotation.</text>
</comment>
<keyword evidence="7" id="KW-1185">Reference proteome</keyword>
<dbReference type="InterPro" id="IPR050301">
    <property type="entry name" value="NTE"/>
</dbReference>
<keyword evidence="1 4" id="KW-0378">Hydrolase</keyword>
<evidence type="ECO:0000256" key="4">
    <source>
        <dbReference type="PROSITE-ProRule" id="PRU01161"/>
    </source>
</evidence>
<protein>
    <submittedName>
        <fullName evidence="6">Patatin-like phospholipase family protein</fullName>
    </submittedName>
</protein>
<evidence type="ECO:0000313" key="6">
    <source>
        <dbReference type="EMBL" id="WDF70473.1"/>
    </source>
</evidence>
<dbReference type="Gene3D" id="3.40.1090.10">
    <property type="entry name" value="Cytosolic phospholipase A2 catalytic domain"/>
    <property type="match status" value="1"/>
</dbReference>
<dbReference type="PROSITE" id="PS51635">
    <property type="entry name" value="PNPLA"/>
    <property type="match status" value="1"/>
</dbReference>
<feature type="short sequence motif" description="DGA/G" evidence="4">
    <location>
        <begin position="159"/>
        <end position="161"/>
    </location>
</feature>
<dbReference type="EMBL" id="CP117880">
    <property type="protein sequence ID" value="WDF70473.1"/>
    <property type="molecule type" value="Genomic_DNA"/>
</dbReference>
<reference evidence="6 7" key="1">
    <citation type="submission" date="2023-02" db="EMBL/GenBank/DDBJ databases">
        <title>Genome sequence of Sphingobacterium sp. KACC 22765.</title>
        <authorList>
            <person name="Kim S."/>
            <person name="Heo J."/>
            <person name="Kwon S.-W."/>
        </authorList>
    </citation>
    <scope>NUCLEOTIDE SEQUENCE [LARGE SCALE GENOMIC DNA]</scope>
    <source>
        <strain evidence="6 7">KACC 22765</strain>
    </source>
</reference>
<dbReference type="Pfam" id="PF01734">
    <property type="entry name" value="Patatin"/>
    <property type="match status" value="1"/>
</dbReference>
<gene>
    <name evidence="6" type="ORF">PQ465_08880</name>
</gene>
<evidence type="ECO:0000259" key="5">
    <source>
        <dbReference type="PROSITE" id="PS51635"/>
    </source>
</evidence>
<feature type="active site" description="Nucleophile" evidence="4">
    <location>
        <position position="45"/>
    </location>
</feature>
<sequence>MQIVRDQRKVSLVLGSGGARGITHIGVIQYLVEQGYVIDEIVGCSIGALVGAAYACDRVGELGEWMRTLTKAQVFRLMDFSNPRYGLLKGARILTTLHQVFDDVNIEDLPLKYTAVATDLEKEEEVLFFSGSIYDAIRASIAIPGVFTGVHYADRFLVDGGVLNPVPVNHVSKKDNIVIAVNLDGVPMKEIGMTAKLNPVGLLQESYYAMRRRLSTLSLACYPPDYTITVPHDSAGIWDFHRSNELIDMGYNLAQQALKA</sequence>
<proteinExistence type="predicted"/>
<evidence type="ECO:0000256" key="3">
    <source>
        <dbReference type="ARBA" id="ARBA00023098"/>
    </source>
</evidence>
<accession>A0ABY7WLK2</accession>
<feature type="short sequence motif" description="GXSXG" evidence="4">
    <location>
        <begin position="43"/>
        <end position="47"/>
    </location>
</feature>
<dbReference type="PANTHER" id="PTHR14226">
    <property type="entry name" value="NEUROPATHY TARGET ESTERASE/SWISS CHEESE D.MELANOGASTER"/>
    <property type="match status" value="1"/>
</dbReference>
<dbReference type="PANTHER" id="PTHR14226:SF76">
    <property type="entry name" value="NTE FAMILY PROTEIN RSSA"/>
    <property type="match status" value="1"/>
</dbReference>
<name>A0ABY7WLK2_9SPHI</name>
<dbReference type="RefSeq" id="WP_274269179.1">
    <property type="nucleotide sequence ID" value="NZ_CP117880.1"/>
</dbReference>
<feature type="active site" description="Proton acceptor" evidence="4">
    <location>
        <position position="159"/>
    </location>
</feature>
<keyword evidence="3 4" id="KW-0443">Lipid metabolism</keyword>
<dbReference type="InterPro" id="IPR002641">
    <property type="entry name" value="PNPLA_dom"/>
</dbReference>
<evidence type="ECO:0000256" key="1">
    <source>
        <dbReference type="ARBA" id="ARBA00022801"/>
    </source>
</evidence>
<dbReference type="Proteomes" id="UP001221558">
    <property type="component" value="Chromosome"/>
</dbReference>
<organism evidence="6 7">
    <name type="scientific">Sphingobacterium oryzagri</name>
    <dbReference type="NCBI Taxonomy" id="3025669"/>
    <lineage>
        <taxon>Bacteria</taxon>
        <taxon>Pseudomonadati</taxon>
        <taxon>Bacteroidota</taxon>
        <taxon>Sphingobacteriia</taxon>
        <taxon>Sphingobacteriales</taxon>
        <taxon>Sphingobacteriaceae</taxon>
        <taxon>Sphingobacterium</taxon>
    </lineage>
</organism>
<dbReference type="InterPro" id="IPR016035">
    <property type="entry name" value="Acyl_Trfase/lysoPLipase"/>
</dbReference>
<feature type="domain" description="PNPLA" evidence="5">
    <location>
        <begin position="12"/>
        <end position="172"/>
    </location>
</feature>
<keyword evidence="2 4" id="KW-0442">Lipid degradation</keyword>